<feature type="region of interest" description="Disordered" evidence="1">
    <location>
        <begin position="146"/>
        <end position="173"/>
    </location>
</feature>
<evidence type="ECO:0000256" key="1">
    <source>
        <dbReference type="SAM" id="MobiDB-lite"/>
    </source>
</evidence>
<feature type="compositionally biased region" description="Basic and acidic residues" evidence="1">
    <location>
        <begin position="216"/>
        <end position="235"/>
    </location>
</feature>
<feature type="compositionally biased region" description="Basic and acidic residues" evidence="1">
    <location>
        <begin position="198"/>
        <end position="209"/>
    </location>
</feature>
<feature type="region of interest" description="Disordered" evidence="1">
    <location>
        <begin position="393"/>
        <end position="412"/>
    </location>
</feature>
<gene>
    <name evidence="2" type="ORF">MICPUCDRAFT_61762</name>
</gene>
<dbReference type="RefSeq" id="XP_003055222.1">
    <property type="nucleotide sequence ID" value="XM_003055176.1"/>
</dbReference>
<sequence>MPPKPAAGDDDDSSDSETNSSDFTSETDSDSEPAVASPRSAKSGGGSGKPPLTSTVRLGSMNDRHGKPITSLDDDALEAKMKAAQERMQGLDQHVSDLRRRAEEQDAMAKGKLPPEQARAYEKRVKELEQRRRELLQRQLGVGEELSRVSAANGTSDKHRHGGTPREVKEGQRVAMVERLKKEERANVARLAALKGGKGLDDAQAEHKRQMAKAQRIADDAARKELAERQRRDEEALGGVESESEPEDSNSNPPPNPKERKPKEPYEDPKLNPNAAQQQGGAWGQQPQQYPGMYPGMYPGTGGMYGGMNPMMHPMMMNPMMNPMMMGGMHPMMMGNGMGAGGGNGGNDDARGRNARTPDYANDLKHDVDEMRNHLKQLIELSKNGGAAAAAAAAKGSPGCPSLASPRSSGTTRRFVTCMRST</sequence>
<dbReference type="GeneID" id="9680367"/>
<reference evidence="2 3" key="1">
    <citation type="journal article" date="2009" name="Science">
        <title>Green evolution and dynamic adaptations revealed by genomes of the marine picoeukaryotes Micromonas.</title>
        <authorList>
            <person name="Worden A.Z."/>
            <person name="Lee J.H."/>
            <person name="Mock T."/>
            <person name="Rouze P."/>
            <person name="Simmons M.P."/>
            <person name="Aerts A.L."/>
            <person name="Allen A.E."/>
            <person name="Cuvelier M.L."/>
            <person name="Derelle E."/>
            <person name="Everett M.V."/>
            <person name="Foulon E."/>
            <person name="Grimwood J."/>
            <person name="Gundlach H."/>
            <person name="Henrissat B."/>
            <person name="Napoli C."/>
            <person name="McDonald S.M."/>
            <person name="Parker M.S."/>
            <person name="Rombauts S."/>
            <person name="Salamov A."/>
            <person name="Von Dassow P."/>
            <person name="Badger J.H."/>
            <person name="Coutinho P.M."/>
            <person name="Demir E."/>
            <person name="Dubchak I."/>
            <person name="Gentemann C."/>
            <person name="Eikrem W."/>
            <person name="Gready J.E."/>
            <person name="John U."/>
            <person name="Lanier W."/>
            <person name="Lindquist E.A."/>
            <person name="Lucas S."/>
            <person name="Mayer K.F."/>
            <person name="Moreau H."/>
            <person name="Not F."/>
            <person name="Otillar R."/>
            <person name="Panaud O."/>
            <person name="Pangilinan J."/>
            <person name="Paulsen I."/>
            <person name="Piegu B."/>
            <person name="Poliakov A."/>
            <person name="Robbens S."/>
            <person name="Schmutz J."/>
            <person name="Toulza E."/>
            <person name="Wyss T."/>
            <person name="Zelensky A."/>
            <person name="Zhou K."/>
            <person name="Armbrust E.V."/>
            <person name="Bhattacharya D."/>
            <person name="Goodenough U.W."/>
            <person name="Van de Peer Y."/>
            <person name="Grigoriev I.V."/>
        </authorList>
    </citation>
    <scope>NUCLEOTIDE SEQUENCE [LARGE SCALE GENOMIC DNA]</scope>
    <source>
        <strain evidence="2 3">CCMP1545</strain>
    </source>
</reference>
<dbReference type="Proteomes" id="UP000001876">
    <property type="component" value="Unassembled WGS sequence"/>
</dbReference>
<dbReference type="AlphaFoldDB" id="C1MIZ3"/>
<feature type="region of interest" description="Disordered" evidence="1">
    <location>
        <begin position="1"/>
        <end position="75"/>
    </location>
</feature>
<keyword evidence="3" id="KW-1185">Reference proteome</keyword>
<proteinExistence type="predicted"/>
<accession>C1MIZ3</accession>
<dbReference type="KEGG" id="mpp:MICPUCDRAFT_61762"/>
<feature type="region of interest" description="Disordered" evidence="1">
    <location>
        <begin position="193"/>
        <end position="288"/>
    </location>
</feature>
<evidence type="ECO:0000313" key="3">
    <source>
        <dbReference type="Proteomes" id="UP000001876"/>
    </source>
</evidence>
<evidence type="ECO:0000313" key="2">
    <source>
        <dbReference type="EMBL" id="EEH60474.1"/>
    </source>
</evidence>
<feature type="compositionally biased region" description="Basic and acidic residues" evidence="1">
    <location>
        <begin position="257"/>
        <end position="270"/>
    </location>
</feature>
<name>C1MIZ3_MICPC</name>
<organism evidence="3">
    <name type="scientific">Micromonas pusilla (strain CCMP1545)</name>
    <name type="common">Picoplanktonic green alga</name>
    <dbReference type="NCBI Taxonomy" id="564608"/>
    <lineage>
        <taxon>Eukaryota</taxon>
        <taxon>Viridiplantae</taxon>
        <taxon>Chlorophyta</taxon>
        <taxon>Mamiellophyceae</taxon>
        <taxon>Mamiellales</taxon>
        <taxon>Mamiellaceae</taxon>
        <taxon>Micromonas</taxon>
    </lineage>
</organism>
<protein>
    <submittedName>
        <fullName evidence="2">Predicted protein</fullName>
    </submittedName>
</protein>
<dbReference type="EMBL" id="GG663735">
    <property type="protein sequence ID" value="EEH60474.1"/>
    <property type="molecule type" value="Genomic_DNA"/>
</dbReference>
<feature type="compositionally biased region" description="Low complexity" evidence="1">
    <location>
        <begin position="275"/>
        <end position="288"/>
    </location>
</feature>
<feature type="compositionally biased region" description="Basic and acidic residues" evidence="1">
    <location>
        <begin position="164"/>
        <end position="173"/>
    </location>
</feature>